<evidence type="ECO:0000313" key="2">
    <source>
        <dbReference type="Proteomes" id="UP001223547"/>
    </source>
</evidence>
<dbReference type="EMBL" id="JASSQD010000002">
    <property type="protein sequence ID" value="MDK9558287.1"/>
    <property type="molecule type" value="Genomic_DNA"/>
</dbReference>
<dbReference type="Gene3D" id="3.30.300.220">
    <property type="match status" value="1"/>
</dbReference>
<sequence length="57" mass="6573">MTYNNILLERDGAVALIRLNRPKVHNALNNALMSELSDALKALDAFLEKRTPEWKHR</sequence>
<keyword evidence="2" id="KW-1185">Reference proteome</keyword>
<dbReference type="Pfam" id="PF00378">
    <property type="entry name" value="ECH_1"/>
    <property type="match status" value="1"/>
</dbReference>
<dbReference type="InterPro" id="IPR029045">
    <property type="entry name" value="ClpP/crotonase-like_dom_sf"/>
</dbReference>
<name>A0ABT7HD54_9GAMM</name>
<organism evidence="1 2">
    <name type="scientific">Marinobacter albus</name>
    <dbReference type="NCBI Taxonomy" id="3030833"/>
    <lineage>
        <taxon>Bacteria</taxon>
        <taxon>Pseudomonadati</taxon>
        <taxon>Pseudomonadota</taxon>
        <taxon>Gammaproteobacteria</taxon>
        <taxon>Pseudomonadales</taxon>
        <taxon>Marinobacteraceae</taxon>
        <taxon>Marinobacter</taxon>
    </lineage>
</organism>
<accession>A0ABT7HD54</accession>
<protein>
    <submittedName>
        <fullName evidence="1">Enoyl-CoA hydratase-related protein</fullName>
    </submittedName>
</protein>
<dbReference type="SUPFAM" id="SSF52096">
    <property type="entry name" value="ClpP/crotonase"/>
    <property type="match status" value="1"/>
</dbReference>
<reference evidence="1 2" key="1">
    <citation type="submission" date="2023-05" db="EMBL/GenBank/DDBJ databases">
        <title>Marinobacter albus sp. nov., a marine bacterium isolated from sand in a coastal intertidal zone of huludao.</title>
        <authorList>
            <person name="Deng T."/>
        </authorList>
    </citation>
    <scope>NUCLEOTIDE SEQUENCE [LARGE SCALE GENOMIC DNA]</scope>
    <source>
        <strain evidence="1 2">M216</strain>
    </source>
</reference>
<evidence type="ECO:0000313" key="1">
    <source>
        <dbReference type="EMBL" id="MDK9558287.1"/>
    </source>
</evidence>
<gene>
    <name evidence="1" type="ORF">QQF73_11705</name>
</gene>
<dbReference type="InterPro" id="IPR001753">
    <property type="entry name" value="Enoyl-CoA_hydra/iso"/>
</dbReference>
<proteinExistence type="predicted"/>
<dbReference type="RefSeq" id="WP_219867439.1">
    <property type="nucleotide sequence ID" value="NZ_JASSQD010000002.1"/>
</dbReference>
<comment type="caution">
    <text evidence="1">The sequence shown here is derived from an EMBL/GenBank/DDBJ whole genome shotgun (WGS) entry which is preliminary data.</text>
</comment>
<dbReference type="Proteomes" id="UP001223547">
    <property type="component" value="Unassembled WGS sequence"/>
</dbReference>